<dbReference type="GO" id="GO:0016482">
    <property type="term" value="P:cytosolic transport"/>
    <property type="evidence" value="ECO:0007669"/>
    <property type="project" value="UniProtKB-ARBA"/>
</dbReference>
<dbReference type="InterPro" id="IPR050840">
    <property type="entry name" value="Adaptor_Complx_Large_Subunit"/>
</dbReference>
<dbReference type="Gene3D" id="2.60.40.1230">
    <property type="match status" value="1"/>
</dbReference>
<evidence type="ECO:0000256" key="7">
    <source>
        <dbReference type="ARBA" id="ARBA00023136"/>
    </source>
</evidence>
<dbReference type="Gene3D" id="1.25.10.10">
    <property type="entry name" value="Leucine-rich Repeat Variant"/>
    <property type="match status" value="1"/>
</dbReference>
<organism evidence="13 14">
    <name type="scientific">Anaeromyces robustus</name>
    <dbReference type="NCBI Taxonomy" id="1754192"/>
    <lineage>
        <taxon>Eukaryota</taxon>
        <taxon>Fungi</taxon>
        <taxon>Fungi incertae sedis</taxon>
        <taxon>Chytridiomycota</taxon>
        <taxon>Chytridiomycota incertae sedis</taxon>
        <taxon>Neocallimastigomycetes</taxon>
        <taxon>Neocallimastigales</taxon>
        <taxon>Neocallimastigaceae</taxon>
        <taxon>Anaeromyces</taxon>
    </lineage>
</organism>
<dbReference type="OrthoDB" id="28053at2759"/>
<evidence type="ECO:0000256" key="10">
    <source>
        <dbReference type="PIRNR" id="PIRNR037094"/>
    </source>
</evidence>
<dbReference type="PROSITE" id="PS50180">
    <property type="entry name" value="GAE"/>
    <property type="match status" value="1"/>
</dbReference>
<dbReference type="GO" id="GO:0016192">
    <property type="term" value="P:vesicle-mediated transport"/>
    <property type="evidence" value="ECO:0007669"/>
    <property type="project" value="InterPro"/>
</dbReference>
<dbReference type="SMART" id="SM00809">
    <property type="entry name" value="Alpha_adaptinC2"/>
    <property type="match status" value="1"/>
</dbReference>
<feature type="compositionally biased region" description="Low complexity" evidence="11">
    <location>
        <begin position="697"/>
        <end position="714"/>
    </location>
</feature>
<evidence type="ECO:0000256" key="5">
    <source>
        <dbReference type="ARBA" id="ARBA00022927"/>
    </source>
</evidence>
<evidence type="ECO:0000313" key="14">
    <source>
        <dbReference type="Proteomes" id="UP000193944"/>
    </source>
</evidence>
<evidence type="ECO:0000313" key="13">
    <source>
        <dbReference type="EMBL" id="ORX87698.1"/>
    </source>
</evidence>
<evidence type="ECO:0000256" key="1">
    <source>
        <dbReference type="ARBA" id="ARBA00004156"/>
    </source>
</evidence>
<evidence type="ECO:0000256" key="8">
    <source>
        <dbReference type="ARBA" id="ARBA00023329"/>
    </source>
</evidence>
<feature type="domain" description="GAE" evidence="12">
    <location>
        <begin position="784"/>
        <end position="894"/>
    </location>
</feature>
<evidence type="ECO:0000256" key="4">
    <source>
        <dbReference type="ARBA" id="ARBA00022448"/>
    </source>
</evidence>
<dbReference type="PIRSF" id="PIRSF037094">
    <property type="entry name" value="AP1_complex_gamma"/>
    <property type="match status" value="1"/>
</dbReference>
<feature type="region of interest" description="Disordered" evidence="11">
    <location>
        <begin position="657"/>
        <end position="779"/>
    </location>
</feature>
<comment type="similarity">
    <text evidence="3 10">Belongs to the adaptor complexes large subunit family.</text>
</comment>
<protein>
    <recommendedName>
        <fullName evidence="10">AP-1 complex subunit gamma</fullName>
    </recommendedName>
</protein>
<dbReference type="SUPFAM" id="SSF49348">
    <property type="entry name" value="Clathrin adaptor appendage domain"/>
    <property type="match status" value="1"/>
</dbReference>
<dbReference type="SUPFAM" id="SSF48371">
    <property type="entry name" value="ARM repeat"/>
    <property type="match status" value="1"/>
</dbReference>
<feature type="compositionally biased region" description="Polar residues" evidence="11">
    <location>
        <begin position="764"/>
        <end position="779"/>
    </location>
</feature>
<reference evidence="13 14" key="2">
    <citation type="submission" date="2016-08" db="EMBL/GenBank/DDBJ databases">
        <title>Pervasive Adenine N6-methylation of Active Genes in Fungi.</title>
        <authorList>
            <consortium name="DOE Joint Genome Institute"/>
            <person name="Mondo S.J."/>
            <person name="Dannebaum R.O."/>
            <person name="Kuo R.C."/>
            <person name="Labutti K."/>
            <person name="Haridas S."/>
            <person name="Kuo A."/>
            <person name="Salamov A."/>
            <person name="Ahrendt S.R."/>
            <person name="Lipzen A."/>
            <person name="Sullivan W."/>
            <person name="Andreopoulos W.B."/>
            <person name="Clum A."/>
            <person name="Lindquist E."/>
            <person name="Daum C."/>
            <person name="Ramamoorthy G.K."/>
            <person name="Gryganskyi A."/>
            <person name="Culley D."/>
            <person name="Magnuson J.K."/>
            <person name="James T.Y."/>
            <person name="O'Malley M.A."/>
            <person name="Stajich J.E."/>
            <person name="Spatafora J.W."/>
            <person name="Visel A."/>
            <person name="Grigoriev I.V."/>
        </authorList>
    </citation>
    <scope>NUCLEOTIDE SEQUENCE [LARGE SCALE GENOMIC DNA]</scope>
    <source>
        <strain evidence="13 14">S4</strain>
    </source>
</reference>
<dbReference type="InterPro" id="IPR013041">
    <property type="entry name" value="Clathrin_app_Ig-like_sf"/>
</dbReference>
<dbReference type="InterPro" id="IPR002553">
    <property type="entry name" value="Clathrin/coatomer_adapt-like_N"/>
</dbReference>
<evidence type="ECO:0000256" key="3">
    <source>
        <dbReference type="ARBA" id="ARBA00006613"/>
    </source>
</evidence>
<proteinExistence type="inferred from homology"/>
<dbReference type="GO" id="GO:0030121">
    <property type="term" value="C:AP-1 adaptor complex"/>
    <property type="evidence" value="ECO:0007669"/>
    <property type="project" value="InterPro"/>
</dbReference>
<keyword evidence="5 10" id="KW-0653">Protein transport</keyword>
<evidence type="ECO:0000259" key="12">
    <source>
        <dbReference type="PROSITE" id="PS50180"/>
    </source>
</evidence>
<dbReference type="InterPro" id="IPR011989">
    <property type="entry name" value="ARM-like"/>
</dbReference>
<comment type="subcellular location">
    <subcellularLocation>
        <location evidence="1">Cytoplasmic vesicle membrane</location>
    </subcellularLocation>
    <subcellularLocation>
        <location evidence="2">Golgi apparatus</location>
    </subcellularLocation>
</comment>
<sequence length="896" mass="99019">MDIQITNLINKFTALHLKDLIKAVRACKTAADERAVIAKESANIRTSFKEDESNEARNNNISKLLYIHMLGYPAHFGQIECLKLVASPRFSDKRVGYLGIMLLLDENQEILTLVTNSLKNDLNHNNMYIVGLALCTLGNICSVEMARDLSGEVEKLLGSTSSYIRKKSALCALRIVKKVPDLTENYIQRSKKLLAERHHGVLLTAVTLLTEMCKQNQSVTKEIRKYVPHLVKILRGLVTNEFSPEHSVNNVSDPFLQVKILRLLRILGHKNQRASDAMNDILAQVVTNTEGSKNTGNSVLYEAVLTIIHIESENSLRVLAINILGRFLANSDNNIKYVALTTLTKVADTGFASTSTLQRHRKIILDCLKDVDISIRHRALDLSFSLLNSQNIRAMTRELLNYLEVAPVNEKSSVIRRICESASIWKPNSRWEVDTICRVLTISGKSVEQDIINHFLKLISVSPGDLQQYITRKLYSILSQDEDKIYEQEGLVIAGAWCIGEYGDMLVGNDADKVLGGLLSEDNDNEGEESSSIDVKPSEDDVILLLNKLIEHFCNHNTICEYILTALAKLTTRLSSSAKEKCRSVISRYVTNTDMEIQQRAVEYNEYMKLDDTTLSSLMERIPPLEGASKLLTARKHNKSMDGIDLLDDIDNDTTATSNNLPSANDLLGLDTSSSSSQKPASDNIMDLLGGLSLGGNTMPTSNTTQNTNSNAMTLDNLLGGIGSSASSTPSSSNPPAKNNSMDLLGDIFGSTTSNTNTTSNTSPINLMNPLTSPSLATNTSPILSRKTYVAYEKNGLKLEFIPKQEPNNITVVKGIFSSNSTISQINLQIAVQKALRLQMNSPSGNTVSPGNNVVQFFKLLNPNKVPIKLRLRISYQLSSGQTINEIVEFNSFMDL</sequence>
<gene>
    <name evidence="13" type="ORF">BCR32DRAFT_289181</name>
</gene>
<dbReference type="PANTHER" id="PTHR22780">
    <property type="entry name" value="ADAPTIN, ALPHA/GAMMA/EPSILON"/>
    <property type="match status" value="1"/>
</dbReference>
<evidence type="ECO:0000256" key="11">
    <source>
        <dbReference type="SAM" id="MobiDB-lite"/>
    </source>
</evidence>
<name>A0A1Y1XPL9_9FUNG</name>
<dbReference type="GO" id="GO:0005829">
    <property type="term" value="C:cytosol"/>
    <property type="evidence" value="ECO:0007669"/>
    <property type="project" value="GOC"/>
</dbReference>
<dbReference type="AlphaFoldDB" id="A0A1Y1XPL9"/>
<evidence type="ECO:0000256" key="6">
    <source>
        <dbReference type="ARBA" id="ARBA00023034"/>
    </source>
</evidence>
<dbReference type="InterPro" id="IPR008153">
    <property type="entry name" value="GAE_dom"/>
</dbReference>
<dbReference type="FunFam" id="1.25.10.10:FF:000030">
    <property type="entry name" value="AP-1 complex subunit gamma"/>
    <property type="match status" value="1"/>
</dbReference>
<keyword evidence="14" id="KW-1185">Reference proteome</keyword>
<keyword evidence="8 10" id="KW-0968">Cytoplasmic vesicle</keyword>
<dbReference type="InterPro" id="IPR017107">
    <property type="entry name" value="AP1_complex_gsu"/>
</dbReference>
<dbReference type="Pfam" id="PF02883">
    <property type="entry name" value="Alpha_adaptinC2"/>
    <property type="match status" value="1"/>
</dbReference>
<evidence type="ECO:0000256" key="9">
    <source>
        <dbReference type="ARBA" id="ARBA00062546"/>
    </source>
</evidence>
<dbReference type="Pfam" id="PF01602">
    <property type="entry name" value="Adaptin_N"/>
    <property type="match status" value="1"/>
</dbReference>
<keyword evidence="6 10" id="KW-0333">Golgi apparatus</keyword>
<dbReference type="InterPro" id="IPR008152">
    <property type="entry name" value="Clathrin_a/b/g-adaptin_app_Ig"/>
</dbReference>
<comment type="subunit">
    <text evidence="9">Adaptor protein complex 1 (AP-1) is a heterotetramer composed of two large adaptins (gamma-type subunit APL4 and beta-type subunit APL2), a medium adaptin (mu-type subunit APM1) and a small adaptin (sigma-type subunit APS1). AP-1 interacts with clathrin.</text>
</comment>
<dbReference type="InterPro" id="IPR016024">
    <property type="entry name" value="ARM-type_fold"/>
</dbReference>
<accession>A0A1Y1XPL9</accession>
<keyword evidence="4 10" id="KW-0813">Transport</keyword>
<comment type="caution">
    <text evidence="13">The sequence shown here is derived from an EMBL/GenBank/DDBJ whole genome shotgun (WGS) entry which is preliminary data.</text>
</comment>
<feature type="compositionally biased region" description="Low complexity" evidence="11">
    <location>
        <begin position="751"/>
        <end position="763"/>
    </location>
</feature>
<reference evidence="13 14" key="1">
    <citation type="submission" date="2016-08" db="EMBL/GenBank/DDBJ databases">
        <title>A Parts List for Fungal Cellulosomes Revealed by Comparative Genomics.</title>
        <authorList>
            <consortium name="DOE Joint Genome Institute"/>
            <person name="Haitjema C.H."/>
            <person name="Gilmore S.P."/>
            <person name="Henske J.K."/>
            <person name="Solomon K.V."/>
            <person name="De Groot R."/>
            <person name="Kuo A."/>
            <person name="Mondo S.J."/>
            <person name="Salamov A.A."/>
            <person name="Labutti K."/>
            <person name="Zhao Z."/>
            <person name="Chiniquy J."/>
            <person name="Barry K."/>
            <person name="Brewer H.M."/>
            <person name="Purvine S.O."/>
            <person name="Wright A.T."/>
            <person name="Boxma B."/>
            <person name="Van Alen T."/>
            <person name="Hackstein J.H."/>
            <person name="Baker S.E."/>
            <person name="Grigoriev I.V."/>
            <person name="O'Malley M.A."/>
        </authorList>
    </citation>
    <scope>NUCLEOTIDE SEQUENCE [LARGE SCALE GENOMIC DNA]</scope>
    <source>
        <strain evidence="13 14">S4</strain>
    </source>
</reference>
<dbReference type="GO" id="GO:0006886">
    <property type="term" value="P:intracellular protein transport"/>
    <property type="evidence" value="ECO:0007669"/>
    <property type="project" value="UniProtKB-UniRule"/>
</dbReference>
<feature type="compositionally biased region" description="Low complexity" evidence="11">
    <location>
        <begin position="724"/>
        <end position="741"/>
    </location>
</feature>
<dbReference type="Proteomes" id="UP000193944">
    <property type="component" value="Unassembled WGS sequence"/>
</dbReference>
<dbReference type="EMBL" id="MCFG01000006">
    <property type="protein sequence ID" value="ORX87698.1"/>
    <property type="molecule type" value="Genomic_DNA"/>
</dbReference>
<dbReference type="STRING" id="1754192.A0A1Y1XPL9"/>
<keyword evidence="7 10" id="KW-0472">Membrane</keyword>
<evidence type="ECO:0000256" key="2">
    <source>
        <dbReference type="ARBA" id="ARBA00004555"/>
    </source>
</evidence>